<dbReference type="InterPro" id="IPR050639">
    <property type="entry name" value="SSR_resolvase"/>
</dbReference>
<dbReference type="PROSITE" id="PS51736">
    <property type="entry name" value="RECOMBINASES_3"/>
    <property type="match status" value="1"/>
</dbReference>
<dbReference type="SUPFAM" id="SSF53041">
    <property type="entry name" value="Resolvase-like"/>
    <property type="match status" value="1"/>
</dbReference>
<dbReference type="Gene3D" id="1.10.10.60">
    <property type="entry name" value="Homeodomain-like"/>
    <property type="match status" value="1"/>
</dbReference>
<organism evidence="3 4">
    <name type="scientific">Pelagivirga sediminicola</name>
    <dbReference type="NCBI Taxonomy" id="2170575"/>
    <lineage>
        <taxon>Bacteria</taxon>
        <taxon>Pseudomonadati</taxon>
        <taxon>Pseudomonadota</taxon>
        <taxon>Alphaproteobacteria</taxon>
        <taxon>Rhodobacterales</taxon>
        <taxon>Paracoccaceae</taxon>
        <taxon>Pelagivirga</taxon>
    </lineage>
</organism>
<name>A0A2T7G6X9_9RHOB</name>
<dbReference type="GO" id="GO:0000150">
    <property type="term" value="F:DNA strand exchange activity"/>
    <property type="evidence" value="ECO:0007669"/>
    <property type="project" value="InterPro"/>
</dbReference>
<dbReference type="AlphaFoldDB" id="A0A2T7G6X9"/>
<sequence length="197" mass="22276">MPGEKFGYRRVSSVGQSLERQNFDDLGLWKSFEDKISGATRARPALDELLQTVREGDEVYVHSIDRLARSMRDLGAISEDLLGRGVSLHFLKENVSLYPEGDPRKDVYSGVVFSVFSMVAEVERILIRERQLEGIVRAKARGVYQGRGQSIDREKVRDYLTSGATVTAIAKKMKISRRSVYRIRDELGIAPVKLKNL</sequence>
<dbReference type="PANTHER" id="PTHR30461">
    <property type="entry name" value="DNA-INVERTASE FROM LAMBDOID PROPHAGE"/>
    <property type="match status" value="1"/>
</dbReference>
<dbReference type="EMBL" id="QCYH01000005">
    <property type="protein sequence ID" value="PVA10190.1"/>
    <property type="molecule type" value="Genomic_DNA"/>
</dbReference>
<dbReference type="Pfam" id="PF00239">
    <property type="entry name" value="Resolvase"/>
    <property type="match status" value="1"/>
</dbReference>
<dbReference type="InterPro" id="IPR009057">
    <property type="entry name" value="Homeodomain-like_sf"/>
</dbReference>
<proteinExistence type="inferred from homology"/>
<protein>
    <recommendedName>
        <fullName evidence="2">Resolvase/invertase-type recombinase catalytic domain-containing protein</fullName>
    </recommendedName>
</protein>
<evidence type="ECO:0000256" key="1">
    <source>
        <dbReference type="ARBA" id="ARBA00009913"/>
    </source>
</evidence>
<reference evidence="3 4" key="1">
    <citation type="submission" date="2018-04" db="EMBL/GenBank/DDBJ databases">
        <title>Pelagivirga bohaiensis gen. nov., sp. nov., a bacterium isolated from the Bohai Sea.</title>
        <authorList>
            <person name="Ji X."/>
        </authorList>
    </citation>
    <scope>NUCLEOTIDE SEQUENCE [LARGE SCALE GENOMIC DNA]</scope>
    <source>
        <strain evidence="3 4">BH-SD19</strain>
    </source>
</reference>
<dbReference type="SUPFAM" id="SSF46689">
    <property type="entry name" value="Homeodomain-like"/>
    <property type="match status" value="1"/>
</dbReference>
<dbReference type="InterPro" id="IPR006119">
    <property type="entry name" value="Resolv_N"/>
</dbReference>
<evidence type="ECO:0000313" key="4">
    <source>
        <dbReference type="Proteomes" id="UP000244446"/>
    </source>
</evidence>
<keyword evidence="4" id="KW-1185">Reference proteome</keyword>
<dbReference type="SMART" id="SM00857">
    <property type="entry name" value="Resolvase"/>
    <property type="match status" value="1"/>
</dbReference>
<evidence type="ECO:0000313" key="3">
    <source>
        <dbReference type="EMBL" id="PVA10190.1"/>
    </source>
</evidence>
<feature type="domain" description="Resolvase/invertase-type recombinase catalytic" evidence="2">
    <location>
        <begin position="4"/>
        <end position="142"/>
    </location>
</feature>
<dbReference type="GO" id="GO:0003677">
    <property type="term" value="F:DNA binding"/>
    <property type="evidence" value="ECO:0007669"/>
    <property type="project" value="InterPro"/>
</dbReference>
<comment type="caution">
    <text evidence="3">The sequence shown here is derived from an EMBL/GenBank/DDBJ whole genome shotgun (WGS) entry which is preliminary data.</text>
</comment>
<dbReference type="RefSeq" id="WP_108692272.1">
    <property type="nucleotide sequence ID" value="NZ_QCYH01000005.1"/>
</dbReference>
<accession>A0A2T7G6X9</accession>
<gene>
    <name evidence="3" type="ORF">DC366_11130</name>
</gene>
<dbReference type="Proteomes" id="UP000244446">
    <property type="component" value="Unassembled WGS sequence"/>
</dbReference>
<dbReference type="PANTHER" id="PTHR30461:SF26">
    <property type="entry name" value="RESOLVASE HOMOLOG YNEB"/>
    <property type="match status" value="1"/>
</dbReference>
<dbReference type="Gene3D" id="3.40.50.1390">
    <property type="entry name" value="Resolvase, N-terminal catalytic domain"/>
    <property type="match status" value="1"/>
</dbReference>
<evidence type="ECO:0000259" key="2">
    <source>
        <dbReference type="PROSITE" id="PS51736"/>
    </source>
</evidence>
<dbReference type="OrthoDB" id="2290206at2"/>
<comment type="similarity">
    <text evidence="1">Belongs to the site-specific recombinase resolvase family.</text>
</comment>
<dbReference type="InterPro" id="IPR036162">
    <property type="entry name" value="Resolvase-like_N_sf"/>
</dbReference>
<dbReference type="CDD" id="cd03768">
    <property type="entry name" value="SR_ResInv"/>
    <property type="match status" value="1"/>
</dbReference>